<sequence>MKFSKGQKVKMVDTNSVKNDKQLDETAKNIIDKSNYKGIITKTVRGEGDKDLFFVSFYIDSERITQGFRENEIEGVE</sequence>
<proteinExistence type="predicted"/>
<dbReference type="PATRIC" id="fig|1030009.3.peg.108"/>
<protein>
    <submittedName>
        <fullName evidence="1">Uncharacterized protein</fullName>
    </submittedName>
</protein>
<evidence type="ECO:0000313" key="1">
    <source>
        <dbReference type="EMBL" id="AEH91118.1"/>
    </source>
</evidence>
<dbReference type="KEGG" id="lmq:LMM7_0112"/>
<dbReference type="HOGENOM" id="CLU_2633840_0_0_9"/>
<accession>A0A0E0USL5</accession>
<gene>
    <name evidence="1" type="ordered locus">LMM7_0112</name>
</gene>
<dbReference type="Proteomes" id="UP000000486">
    <property type="component" value="Chromosome"/>
</dbReference>
<reference evidence="1 2" key="1">
    <citation type="journal article" date="2011" name="J. Bacteriol.">
        <title>Genome sequence of the nonpathogenic Listeria monocytogenes serovar 4a strain M7.</title>
        <authorList>
            <person name="Chen J."/>
            <person name="Xia Y."/>
            <person name="Cheng C."/>
            <person name="Fang C."/>
            <person name="Shan Y."/>
            <person name="Jin G."/>
            <person name="Fang W."/>
        </authorList>
    </citation>
    <scope>NUCLEOTIDE SEQUENCE [LARGE SCALE GENOMIC DNA]</scope>
    <source>
        <strain evidence="1 2">M7</strain>
    </source>
</reference>
<dbReference type="RefSeq" id="WP_012582159.1">
    <property type="nucleotide sequence ID" value="NC_017537.1"/>
</dbReference>
<dbReference type="AlphaFoldDB" id="A0A0E0USL5"/>
<evidence type="ECO:0000313" key="2">
    <source>
        <dbReference type="Proteomes" id="UP000000486"/>
    </source>
</evidence>
<dbReference type="EMBL" id="CP002816">
    <property type="protein sequence ID" value="AEH91118.1"/>
    <property type="molecule type" value="Genomic_DNA"/>
</dbReference>
<organism evidence="1 2">
    <name type="scientific">Listeria monocytogenes serotype 4a (strain M7)</name>
    <dbReference type="NCBI Taxonomy" id="1030009"/>
    <lineage>
        <taxon>Bacteria</taxon>
        <taxon>Bacillati</taxon>
        <taxon>Bacillota</taxon>
        <taxon>Bacilli</taxon>
        <taxon>Bacillales</taxon>
        <taxon>Listeriaceae</taxon>
        <taxon>Listeria</taxon>
    </lineage>
</organism>
<name>A0A0E0USL5_LISMM</name>